<sequence>MSDTPDTDPATLVSSLCDDLADEHTALDAKVADLDEDAWSTPTPAEGWSVRDQISHLTFFDVTARLAIEDPERFREHVKEFASAAQRDRELVGDTDLGRRVSGAELLDRWRRERAGLIAAARSAPPGERVPWYAQPMSLASFITARMMETWSHGQDVVDALNREPVVSERLRHVCDIGVRARRYAYLVNGLDDAGDPVRVELTSPAGALWTWGPDDAADRVSGPALDFALVATQRRHRADTRLKVIGSTADQWLAIAQTFAGPPGTRRRPGLRALAQ</sequence>
<comment type="caution">
    <text evidence="3">The sequence shown here is derived from an EMBL/GenBank/DDBJ whole genome shotgun (WGS) entry which is preliminary data.</text>
</comment>
<dbReference type="SUPFAM" id="SSF109854">
    <property type="entry name" value="DinB/YfiT-like putative metalloenzymes"/>
    <property type="match status" value="1"/>
</dbReference>
<dbReference type="InterPro" id="IPR013917">
    <property type="entry name" value="tRNA_wybutosine-synth"/>
</dbReference>
<dbReference type="Pfam" id="PF11716">
    <property type="entry name" value="MDMPI_N"/>
    <property type="match status" value="1"/>
</dbReference>
<organism evidence="3 4">
    <name type="scientific">[Mycobacterium] nativiensis</name>
    <dbReference type="NCBI Taxonomy" id="2855503"/>
    <lineage>
        <taxon>Bacteria</taxon>
        <taxon>Bacillati</taxon>
        <taxon>Actinomycetota</taxon>
        <taxon>Actinomycetes</taxon>
        <taxon>Mycobacteriales</taxon>
        <taxon>Mycobacteriaceae</taxon>
        <taxon>Mycolicibacter</taxon>
    </lineage>
</organism>
<feature type="domain" description="Mycothiol-dependent maleylpyruvate isomerase metal-binding" evidence="2">
    <location>
        <begin position="20"/>
        <end position="157"/>
    </location>
</feature>
<dbReference type="Proteomes" id="UP001298593">
    <property type="component" value="Unassembled WGS sequence"/>
</dbReference>
<evidence type="ECO:0000313" key="3">
    <source>
        <dbReference type="EMBL" id="MEB3031864.1"/>
    </source>
</evidence>
<dbReference type="InterPro" id="IPR017517">
    <property type="entry name" value="Maleyloyr_isom"/>
</dbReference>
<name>A0ABU5XV55_9MYCO</name>
<dbReference type="RefSeq" id="WP_329780017.1">
    <property type="nucleotide sequence ID" value="NZ_JAYJJU010000007.1"/>
</dbReference>
<dbReference type="Pfam" id="PF08608">
    <property type="entry name" value="Wyosine_form"/>
    <property type="match status" value="1"/>
</dbReference>
<feature type="domain" description="tRNA wybutosine-synthesis" evidence="1">
    <location>
        <begin position="195"/>
        <end position="239"/>
    </location>
</feature>
<dbReference type="Gene3D" id="1.20.120.450">
    <property type="entry name" value="dinb family like domain"/>
    <property type="match status" value="1"/>
</dbReference>
<dbReference type="InterPro" id="IPR017518">
    <property type="entry name" value="CHP03084"/>
</dbReference>
<accession>A0ABU5XV55</accession>
<protein>
    <submittedName>
        <fullName evidence="3">TIGR03084 family metal-binding protein</fullName>
    </submittedName>
</protein>
<dbReference type="EMBL" id="JAYJJU010000007">
    <property type="protein sequence ID" value="MEB3031864.1"/>
    <property type="molecule type" value="Genomic_DNA"/>
</dbReference>
<evidence type="ECO:0000259" key="1">
    <source>
        <dbReference type="Pfam" id="PF08608"/>
    </source>
</evidence>
<dbReference type="NCBIfam" id="TIGR03084">
    <property type="entry name" value="TIGR03084 family metal-binding protein"/>
    <property type="match status" value="1"/>
</dbReference>
<reference evidence="3 4" key="1">
    <citation type="submission" date="2023-12" db="EMBL/GenBank/DDBJ databases">
        <title>Description of new species of Mycobacterium terrae complex isolated from sewage at the Sao Paulo Zoological Park Foundation in Brazil.</title>
        <authorList>
            <person name="Romagnoli C.L."/>
            <person name="Conceicao E.C."/>
            <person name="Machado E."/>
            <person name="Barreto L.B.P.F."/>
            <person name="Sharma A."/>
            <person name="Silva N.M."/>
            <person name="Marques L.E."/>
            <person name="Juliana M.A."/>
            <person name="Lourenco M.C.S."/>
            <person name="Digiampietri L.A."/>
            <person name="Suffys P.N."/>
            <person name="Viana-Niero C."/>
        </authorList>
    </citation>
    <scope>NUCLEOTIDE SEQUENCE [LARGE SCALE GENOMIC DNA]</scope>
    <source>
        <strain evidence="3 4">MYC340</strain>
    </source>
</reference>
<keyword evidence="4" id="KW-1185">Reference proteome</keyword>
<dbReference type="NCBIfam" id="TIGR03083">
    <property type="entry name" value="maleylpyruvate isomerase family mycothiol-dependent enzyme"/>
    <property type="match status" value="1"/>
</dbReference>
<dbReference type="InterPro" id="IPR024344">
    <property type="entry name" value="MDMPI_metal-binding"/>
</dbReference>
<proteinExistence type="predicted"/>
<evidence type="ECO:0000259" key="2">
    <source>
        <dbReference type="Pfam" id="PF11716"/>
    </source>
</evidence>
<dbReference type="InterPro" id="IPR034660">
    <property type="entry name" value="DinB/YfiT-like"/>
</dbReference>
<gene>
    <name evidence="3" type="ORF">KV113_09865</name>
</gene>
<evidence type="ECO:0000313" key="4">
    <source>
        <dbReference type="Proteomes" id="UP001298593"/>
    </source>
</evidence>